<dbReference type="Pfam" id="PF08386">
    <property type="entry name" value="Abhydrolase_4"/>
    <property type="match status" value="1"/>
</dbReference>
<reference evidence="7 8" key="1">
    <citation type="journal article" date="2019" name="Int. J. Syst. Evol. Microbiol.">
        <title>The Global Catalogue of Microorganisms (GCM) 10K type strain sequencing project: providing services to taxonomists for standard genome sequencing and annotation.</title>
        <authorList>
            <consortium name="The Broad Institute Genomics Platform"/>
            <consortium name="The Broad Institute Genome Sequencing Center for Infectious Disease"/>
            <person name="Wu L."/>
            <person name="Ma J."/>
        </authorList>
    </citation>
    <scope>NUCLEOTIDE SEQUENCE [LARGE SCALE GENOMIC DNA]</scope>
    <source>
        <strain evidence="7 8">JCM 14306</strain>
    </source>
</reference>
<name>A0ABN2FPH9_9ACTN</name>
<evidence type="ECO:0000256" key="4">
    <source>
        <dbReference type="SAM" id="SignalP"/>
    </source>
</evidence>
<accession>A0ABN2FPH9</accession>
<protein>
    <submittedName>
        <fullName evidence="7">Alpha/beta fold hydrolase</fullName>
    </submittedName>
</protein>
<keyword evidence="2 4" id="KW-0732">Signal</keyword>
<feature type="domain" description="Peptidase S33 tripeptidyl aminopeptidase-like C-terminal" evidence="6">
    <location>
        <begin position="494"/>
        <end position="586"/>
    </location>
</feature>
<dbReference type="InterPro" id="IPR051601">
    <property type="entry name" value="Serine_prot/Carboxylest_S33"/>
</dbReference>
<evidence type="ECO:0000256" key="1">
    <source>
        <dbReference type="ARBA" id="ARBA00010088"/>
    </source>
</evidence>
<evidence type="ECO:0000256" key="2">
    <source>
        <dbReference type="ARBA" id="ARBA00022729"/>
    </source>
</evidence>
<dbReference type="SUPFAM" id="SSF53474">
    <property type="entry name" value="alpha/beta-Hydrolases"/>
    <property type="match status" value="1"/>
</dbReference>
<dbReference type="InterPro" id="IPR013595">
    <property type="entry name" value="Pept_S33_TAP-like_C"/>
</dbReference>
<keyword evidence="8" id="KW-1185">Reference proteome</keyword>
<dbReference type="InterPro" id="IPR029058">
    <property type="entry name" value="AB_hydrolase_fold"/>
</dbReference>
<gene>
    <name evidence="7" type="ORF">GCM10009744_55490</name>
</gene>
<feature type="signal peptide" evidence="4">
    <location>
        <begin position="1"/>
        <end position="27"/>
    </location>
</feature>
<organism evidence="7 8">
    <name type="scientific">Kribbella alba</name>
    <dbReference type="NCBI Taxonomy" id="190197"/>
    <lineage>
        <taxon>Bacteria</taxon>
        <taxon>Bacillati</taxon>
        <taxon>Actinomycetota</taxon>
        <taxon>Actinomycetes</taxon>
        <taxon>Propionibacteriales</taxon>
        <taxon>Kribbellaceae</taxon>
        <taxon>Kribbella</taxon>
    </lineage>
</organism>
<evidence type="ECO:0000313" key="7">
    <source>
        <dbReference type="EMBL" id="GAA1655823.1"/>
    </source>
</evidence>
<sequence length="638" mass="68674">MMKPHKLAVALAVALVVPQLAFSTASAAVPKDAAKDAAKDATAAAAKEVPKDPPVPSIPQRYLDQPIQWSVCSFDAAVKRLYPQAPTTNCAKVSVPMDWAHPDAHPDVKVAISYSTATGTSHGLMTSNPGGPGGAGLSLSAALAAEKTQLFSDFDLLGFDPRGFGQSTPLQCITTAEALNALPVTPDYKERTKLTHQVEVAEAKLYADACSSTEFGQFVSSQQTVFDMDFLRALFKARQLNFIGYSYGTWLGGWYADTYPSKVGRFVLDSNMDWTHTQWLNVNFDPFSGQRRRDTQLFPWIARHADQITGLGSTPAQVTAKYNGIRASLTTLVKSGESSVRGDNLDGLIYSAIYGNTRFIRATLDILVHDEFTKAPSASGQVELAHVDRAWARLAPALQAYDTLAALHARYGVSAAAAPATVAAAEVDSLKDVLADARTQAARADSADQPVNLGAIGTTVRCNDTAWNSDPSFYLKEADKMAKKYDFFGYMNGVPFCAFWKYAPQDRTLDLTGSPRILMVQGELDPATAYEGSLRTHNDTKWYTRFVAIDDEGQHGQYVGSASVCAEAIGDRFVFSGELPAKDQVCGTSPLPEEGSVYPVLGPVDGKAVQLPKSKAGSTKVNPMLQQALDEVAASSLR</sequence>
<dbReference type="InterPro" id="IPR000073">
    <property type="entry name" value="AB_hydrolase_1"/>
</dbReference>
<dbReference type="EMBL" id="BAAANE010000010">
    <property type="protein sequence ID" value="GAA1655823.1"/>
    <property type="molecule type" value="Genomic_DNA"/>
</dbReference>
<evidence type="ECO:0000259" key="6">
    <source>
        <dbReference type="Pfam" id="PF08386"/>
    </source>
</evidence>
<dbReference type="Proteomes" id="UP001501319">
    <property type="component" value="Unassembled WGS sequence"/>
</dbReference>
<evidence type="ECO:0000256" key="3">
    <source>
        <dbReference type="ARBA" id="ARBA00022801"/>
    </source>
</evidence>
<evidence type="ECO:0000259" key="5">
    <source>
        <dbReference type="Pfam" id="PF00561"/>
    </source>
</evidence>
<comment type="similarity">
    <text evidence="1">Belongs to the peptidase S33 family.</text>
</comment>
<proteinExistence type="inferred from homology"/>
<dbReference type="PANTHER" id="PTHR43248">
    <property type="entry name" value="2-SUCCINYL-6-HYDROXY-2,4-CYCLOHEXADIENE-1-CARBOXYLATE SYNTHASE"/>
    <property type="match status" value="1"/>
</dbReference>
<dbReference type="Pfam" id="PF00561">
    <property type="entry name" value="Abhydrolase_1"/>
    <property type="match status" value="1"/>
</dbReference>
<feature type="chain" id="PRO_5045272442" evidence="4">
    <location>
        <begin position="28"/>
        <end position="638"/>
    </location>
</feature>
<keyword evidence="3 7" id="KW-0378">Hydrolase</keyword>
<dbReference type="PANTHER" id="PTHR43248:SF29">
    <property type="entry name" value="TRIPEPTIDYL AMINOPEPTIDASE"/>
    <property type="match status" value="1"/>
</dbReference>
<dbReference type="Gene3D" id="3.40.50.1820">
    <property type="entry name" value="alpha/beta hydrolase"/>
    <property type="match status" value="1"/>
</dbReference>
<evidence type="ECO:0000313" key="8">
    <source>
        <dbReference type="Proteomes" id="UP001501319"/>
    </source>
</evidence>
<feature type="domain" description="AB hydrolase-1" evidence="5">
    <location>
        <begin position="129"/>
        <end position="316"/>
    </location>
</feature>
<comment type="caution">
    <text evidence="7">The sequence shown here is derived from an EMBL/GenBank/DDBJ whole genome shotgun (WGS) entry which is preliminary data.</text>
</comment>
<dbReference type="GO" id="GO:0016787">
    <property type="term" value="F:hydrolase activity"/>
    <property type="evidence" value="ECO:0007669"/>
    <property type="project" value="UniProtKB-KW"/>
</dbReference>